<protein>
    <recommendedName>
        <fullName evidence="5 6">Succinylglutamate desuccinylase</fullName>
        <ecNumber evidence="5 6">3.5.1.96</ecNumber>
    </recommendedName>
</protein>
<comment type="catalytic activity">
    <reaction evidence="5">
        <text>N-succinyl-L-glutamate + H2O = L-glutamate + succinate</text>
        <dbReference type="Rhea" id="RHEA:15169"/>
        <dbReference type="ChEBI" id="CHEBI:15377"/>
        <dbReference type="ChEBI" id="CHEBI:29985"/>
        <dbReference type="ChEBI" id="CHEBI:30031"/>
        <dbReference type="ChEBI" id="CHEBI:58763"/>
        <dbReference type="EC" id="3.5.1.96"/>
    </reaction>
</comment>
<feature type="binding site" evidence="5">
    <location>
        <position position="61"/>
    </location>
    <ligand>
        <name>Zn(2+)</name>
        <dbReference type="ChEBI" id="CHEBI:29105"/>
    </ligand>
</feature>
<feature type="domain" description="Succinylglutamate desuccinylase/Aspartoacylase catalytic" evidence="8">
    <location>
        <begin position="49"/>
        <end position="236"/>
    </location>
</feature>
<dbReference type="PANTHER" id="PTHR15162">
    <property type="entry name" value="ASPARTOACYLASE"/>
    <property type="match status" value="1"/>
</dbReference>
<proteinExistence type="inferred from homology"/>
<feature type="binding site" evidence="5">
    <location>
        <position position="58"/>
    </location>
    <ligand>
        <name>Zn(2+)</name>
        <dbReference type="ChEBI" id="CHEBI:29105"/>
    </ligand>
</feature>
<evidence type="ECO:0000313" key="9">
    <source>
        <dbReference type="EMBL" id="MFD1382161.1"/>
    </source>
</evidence>
<dbReference type="Pfam" id="PF04952">
    <property type="entry name" value="AstE_AspA_hybrid"/>
    <property type="match status" value="1"/>
</dbReference>
<feature type="binding site" evidence="5">
    <location>
        <position position="151"/>
    </location>
    <ligand>
        <name>Zn(2+)</name>
        <dbReference type="ChEBI" id="CHEBI:29105"/>
    </ligand>
</feature>
<dbReference type="Pfam" id="PF24827">
    <property type="entry name" value="AstE_AspA_cat"/>
    <property type="match status" value="1"/>
</dbReference>
<comment type="function">
    <text evidence="5">Transforms N(2)-succinylglutamate into succinate and glutamate.</text>
</comment>
<dbReference type="PANTHER" id="PTHR15162:SF7">
    <property type="entry name" value="SUCCINYLGLUTAMATE DESUCCINYLASE"/>
    <property type="match status" value="1"/>
</dbReference>
<keyword evidence="3 5" id="KW-0378">Hydrolase</keyword>
<comment type="similarity">
    <text evidence="5">Belongs to the AspA/AstE family. Succinylglutamate desuccinylase subfamily.</text>
</comment>
<dbReference type="NCBIfam" id="TIGR03242">
    <property type="entry name" value="arg_catab_astE"/>
    <property type="match status" value="1"/>
</dbReference>
<comment type="caution">
    <text evidence="9">The sequence shown here is derived from an EMBL/GenBank/DDBJ whole genome shotgun (WGS) entry which is preliminary data.</text>
</comment>
<feature type="domain" description="AstE/AspA barrel-sandwich hybrid" evidence="7">
    <location>
        <begin position="253"/>
        <end position="326"/>
    </location>
</feature>
<dbReference type="InterPro" id="IPR055438">
    <property type="entry name" value="AstE_AspA_cat"/>
</dbReference>
<comment type="pathway">
    <text evidence="5">Amino-acid degradation; L-arginine degradation via AST pathway; L-glutamate and succinate from L-arginine: step 5/5.</text>
</comment>
<name>A0ABW4AX01_9GAMM</name>
<evidence type="ECO:0000256" key="5">
    <source>
        <dbReference type="HAMAP-Rule" id="MF_00767"/>
    </source>
</evidence>
<evidence type="ECO:0000256" key="1">
    <source>
        <dbReference type="ARBA" id="ARBA00022503"/>
    </source>
</evidence>
<dbReference type="InterPro" id="IPR016681">
    <property type="entry name" value="SuccinylGlu_desuccinylase"/>
</dbReference>
<dbReference type="GO" id="GO:0009017">
    <property type="term" value="F:succinylglutamate desuccinylase activity"/>
    <property type="evidence" value="ECO:0007669"/>
    <property type="project" value="UniProtKB-EC"/>
</dbReference>
<dbReference type="HAMAP" id="MF_00767">
    <property type="entry name" value="Arg_catab_AstE"/>
    <property type="match status" value="1"/>
</dbReference>
<dbReference type="Gene3D" id="3.40.630.10">
    <property type="entry name" value="Zn peptidases"/>
    <property type="match status" value="1"/>
</dbReference>
<feature type="active site" evidence="5">
    <location>
        <position position="215"/>
    </location>
</feature>
<gene>
    <name evidence="5 9" type="primary">astE</name>
    <name evidence="9" type="ORF">ACFQ45_02200</name>
</gene>
<dbReference type="InterPro" id="IPR007036">
    <property type="entry name" value="Aste_AspA_hybrid_dom"/>
</dbReference>
<keyword evidence="10" id="KW-1185">Reference proteome</keyword>
<dbReference type="InterPro" id="IPR050178">
    <property type="entry name" value="AspA/AstE_fam"/>
</dbReference>
<comment type="cofactor">
    <cofactor evidence="5">
        <name>Zn(2+)</name>
        <dbReference type="ChEBI" id="CHEBI:29105"/>
    </cofactor>
    <text evidence="5">Binds 1 zinc ion per subunit.</text>
</comment>
<reference evidence="10" key="1">
    <citation type="journal article" date="2019" name="Int. J. Syst. Evol. Microbiol.">
        <title>The Global Catalogue of Microorganisms (GCM) 10K type strain sequencing project: providing services to taxonomists for standard genome sequencing and annotation.</title>
        <authorList>
            <consortium name="The Broad Institute Genomics Platform"/>
            <consortium name="The Broad Institute Genome Sequencing Center for Infectious Disease"/>
            <person name="Wu L."/>
            <person name="Ma J."/>
        </authorList>
    </citation>
    <scope>NUCLEOTIDE SEQUENCE [LARGE SCALE GENOMIC DNA]</scope>
    <source>
        <strain evidence="10">JCM 30774</strain>
    </source>
</reference>
<evidence type="ECO:0000259" key="8">
    <source>
        <dbReference type="Pfam" id="PF24827"/>
    </source>
</evidence>
<keyword evidence="4 5" id="KW-0862">Zinc</keyword>
<organism evidence="9 10">
    <name type="scientific">Rhodanobacter aciditrophus</name>
    <dbReference type="NCBI Taxonomy" id="1623218"/>
    <lineage>
        <taxon>Bacteria</taxon>
        <taxon>Pseudomonadati</taxon>
        <taxon>Pseudomonadota</taxon>
        <taxon>Gammaproteobacteria</taxon>
        <taxon>Lysobacterales</taxon>
        <taxon>Rhodanobacteraceae</taxon>
        <taxon>Rhodanobacter</taxon>
    </lineage>
</organism>
<evidence type="ECO:0000256" key="4">
    <source>
        <dbReference type="ARBA" id="ARBA00022833"/>
    </source>
</evidence>
<dbReference type="SUPFAM" id="SSF53187">
    <property type="entry name" value="Zn-dependent exopeptidases"/>
    <property type="match status" value="1"/>
</dbReference>
<evidence type="ECO:0000256" key="6">
    <source>
        <dbReference type="NCBIfam" id="TIGR03242"/>
    </source>
</evidence>
<dbReference type="EC" id="3.5.1.96" evidence="5 6"/>
<dbReference type="RefSeq" id="WP_377364865.1">
    <property type="nucleotide sequence ID" value="NZ_JBHTMN010000003.1"/>
</dbReference>
<keyword evidence="2 5" id="KW-0479">Metal-binding</keyword>
<evidence type="ECO:0000256" key="2">
    <source>
        <dbReference type="ARBA" id="ARBA00022723"/>
    </source>
</evidence>
<evidence type="ECO:0000256" key="3">
    <source>
        <dbReference type="ARBA" id="ARBA00022801"/>
    </source>
</evidence>
<dbReference type="NCBIfam" id="NF003706">
    <property type="entry name" value="PRK05324.1"/>
    <property type="match status" value="1"/>
</dbReference>
<evidence type="ECO:0000313" key="10">
    <source>
        <dbReference type="Proteomes" id="UP001597059"/>
    </source>
</evidence>
<evidence type="ECO:0000259" key="7">
    <source>
        <dbReference type="Pfam" id="PF04952"/>
    </source>
</evidence>
<accession>A0ABW4AX01</accession>
<keyword evidence="1 5" id="KW-0056">Arginine metabolism</keyword>
<dbReference type="Proteomes" id="UP001597059">
    <property type="component" value="Unassembled WGS sequence"/>
</dbReference>
<sequence>MAIPNNDFLGFTLAHKDVAAPMSFDLPTATACLEEVGVLRFEPKQPPKASLVLSAGIHGNETAPIEMVNGLVKELLSGAIDLQVRLLVILGHPEAMVAQKRFLDVNLNRLFCGAWQKYSGMEVPRAQVLERAVQAFFEGHQQGGKFHYDLHTAIRGSQYERFVVHPFPAERSYSAEQFGFYAAAGIDAVLLSHQPTTTFSYHSYARHGAEAATVELGKVRPFGENDFSGLMKIQTALQCLLQTGEVKQETPEKVKVFEVVDALVKDAEDYELAIDADVNNFTSFAAGFELARSSNSCYLIKATGDAIVFPNTNLPVGQRAGLVVRPIALPDFSS</sequence>
<dbReference type="CDD" id="cd03855">
    <property type="entry name" value="M14_ASTE"/>
    <property type="match status" value="1"/>
</dbReference>
<dbReference type="EMBL" id="JBHTMN010000003">
    <property type="protein sequence ID" value="MFD1382161.1"/>
    <property type="molecule type" value="Genomic_DNA"/>
</dbReference>